<keyword evidence="3" id="KW-1185">Reference proteome</keyword>
<organism evidence="2 3">
    <name type="scientific">Spirodela intermedia</name>
    <name type="common">Intermediate duckweed</name>
    <dbReference type="NCBI Taxonomy" id="51605"/>
    <lineage>
        <taxon>Eukaryota</taxon>
        <taxon>Viridiplantae</taxon>
        <taxon>Streptophyta</taxon>
        <taxon>Embryophyta</taxon>
        <taxon>Tracheophyta</taxon>
        <taxon>Spermatophyta</taxon>
        <taxon>Magnoliopsida</taxon>
        <taxon>Liliopsida</taxon>
        <taxon>Araceae</taxon>
        <taxon>Lemnoideae</taxon>
        <taxon>Spirodela</taxon>
    </lineage>
</organism>
<protein>
    <submittedName>
        <fullName evidence="2">Uncharacterized protein</fullName>
    </submittedName>
</protein>
<dbReference type="AlphaFoldDB" id="A0A7I8LCM5"/>
<evidence type="ECO:0000313" key="1">
    <source>
        <dbReference type="EMBL" id="CAA2631433.1"/>
    </source>
</evidence>
<gene>
    <name evidence="1" type="ORF">SI7747_14017081</name>
    <name evidence="2" type="ORF">SI8410_14018437</name>
</gene>
<sequence length="19" mass="2377">MLTQILLSGIWWSSWCHWE</sequence>
<evidence type="ECO:0000313" key="2">
    <source>
        <dbReference type="EMBL" id="CAA7407759.1"/>
    </source>
</evidence>
<name>A0A7I8LCM5_SPIIN</name>
<dbReference type="Proteomes" id="UP000663760">
    <property type="component" value="Chromosome 14"/>
</dbReference>
<proteinExistence type="predicted"/>
<dbReference type="EMBL" id="LR743601">
    <property type="protein sequence ID" value="CAA2631433.1"/>
    <property type="molecule type" value="Genomic_DNA"/>
</dbReference>
<evidence type="ECO:0000313" key="3">
    <source>
        <dbReference type="Proteomes" id="UP000663760"/>
    </source>
</evidence>
<accession>A0A7I8LCM5</accession>
<reference evidence="2" key="1">
    <citation type="submission" date="2020-02" db="EMBL/GenBank/DDBJ databases">
        <authorList>
            <person name="Scholz U."/>
            <person name="Mascher M."/>
            <person name="Fiebig A."/>
        </authorList>
    </citation>
    <scope>NUCLEOTIDE SEQUENCE</scope>
</reference>
<dbReference type="EMBL" id="LR746277">
    <property type="protein sequence ID" value="CAA7407759.1"/>
    <property type="molecule type" value="Genomic_DNA"/>
</dbReference>